<evidence type="ECO:0000313" key="3">
    <source>
        <dbReference type="Proteomes" id="UP001589887"/>
    </source>
</evidence>
<accession>A0ABV6TUM7</accession>
<comment type="caution">
    <text evidence="2">The sequence shown here is derived from an EMBL/GenBank/DDBJ whole genome shotgun (WGS) entry which is preliminary data.</text>
</comment>
<feature type="region of interest" description="Disordered" evidence="1">
    <location>
        <begin position="1"/>
        <end position="27"/>
    </location>
</feature>
<dbReference type="Proteomes" id="UP001589887">
    <property type="component" value="Unassembled WGS sequence"/>
</dbReference>
<keyword evidence="3" id="KW-1185">Reference proteome</keyword>
<name>A0ABV6TUM7_9ACTN</name>
<feature type="compositionally biased region" description="Basic and acidic residues" evidence="1">
    <location>
        <begin position="279"/>
        <end position="298"/>
    </location>
</feature>
<sequence>MTDATTPESTGQSDADDTGEPQQSAGRQAKTWIVAAVVAGLAAGIGAETQGAFTATVDFVKDLFTTTDPHDDVPLTAKASFVDPWDVCEGGGGMVYLKPPTLPAIEQEFGKRWKINSSYSTQSTFDSTYEAKAANYTIVNLLIQGKSADAVVIKRIRVKPVEVRPAPKALRLRSSGGCGDANMSRFSVDLDSPQQQLKFKDGKTDQGKQRVSGFPYRVTKADPEAVVVVPVTNQSYCRFDFLVEWESGEQSGVLEVGDGDHQNAPFEVVSGSASPKYSIDQDLKARPMTESKVVDPLG</sequence>
<reference evidence="2 3" key="1">
    <citation type="submission" date="2024-09" db="EMBL/GenBank/DDBJ databases">
        <authorList>
            <person name="Sun Q."/>
            <person name="Mori K."/>
        </authorList>
    </citation>
    <scope>NUCLEOTIDE SEQUENCE [LARGE SCALE GENOMIC DNA]</scope>
    <source>
        <strain evidence="2 3">JCM 4557</strain>
    </source>
</reference>
<feature type="region of interest" description="Disordered" evidence="1">
    <location>
        <begin position="268"/>
        <end position="298"/>
    </location>
</feature>
<proteinExistence type="predicted"/>
<dbReference type="EMBL" id="JBHMQV010000009">
    <property type="protein sequence ID" value="MFC0848165.1"/>
    <property type="molecule type" value="Genomic_DNA"/>
</dbReference>
<dbReference type="RefSeq" id="WP_394322787.1">
    <property type="nucleotide sequence ID" value="NZ_JBHMQV010000009.1"/>
</dbReference>
<evidence type="ECO:0008006" key="4">
    <source>
        <dbReference type="Google" id="ProtNLM"/>
    </source>
</evidence>
<gene>
    <name evidence="2" type="ORF">ACFH04_31305</name>
</gene>
<feature type="compositionally biased region" description="Polar residues" evidence="1">
    <location>
        <begin position="1"/>
        <end position="13"/>
    </location>
</feature>
<evidence type="ECO:0000313" key="2">
    <source>
        <dbReference type="EMBL" id="MFC0848165.1"/>
    </source>
</evidence>
<organism evidence="2 3">
    <name type="scientific">Streptomyces noboritoensis</name>
    <dbReference type="NCBI Taxonomy" id="67337"/>
    <lineage>
        <taxon>Bacteria</taxon>
        <taxon>Bacillati</taxon>
        <taxon>Actinomycetota</taxon>
        <taxon>Actinomycetes</taxon>
        <taxon>Kitasatosporales</taxon>
        <taxon>Streptomycetaceae</taxon>
        <taxon>Streptomyces</taxon>
    </lineage>
</organism>
<evidence type="ECO:0000256" key="1">
    <source>
        <dbReference type="SAM" id="MobiDB-lite"/>
    </source>
</evidence>
<protein>
    <recommendedName>
        <fullName evidence="4">Secreted protein</fullName>
    </recommendedName>
</protein>